<gene>
    <name evidence="1" type="ORF">CLUMA_CG008760</name>
</gene>
<name>A0A1J1I8Z8_9DIPT</name>
<organism evidence="1 2">
    <name type="scientific">Clunio marinus</name>
    <dbReference type="NCBI Taxonomy" id="568069"/>
    <lineage>
        <taxon>Eukaryota</taxon>
        <taxon>Metazoa</taxon>
        <taxon>Ecdysozoa</taxon>
        <taxon>Arthropoda</taxon>
        <taxon>Hexapoda</taxon>
        <taxon>Insecta</taxon>
        <taxon>Pterygota</taxon>
        <taxon>Neoptera</taxon>
        <taxon>Endopterygota</taxon>
        <taxon>Diptera</taxon>
        <taxon>Nematocera</taxon>
        <taxon>Chironomoidea</taxon>
        <taxon>Chironomidae</taxon>
        <taxon>Clunio</taxon>
    </lineage>
</organism>
<proteinExistence type="predicted"/>
<protein>
    <submittedName>
        <fullName evidence="1">CLUMA_CG008760, isoform A</fullName>
    </submittedName>
</protein>
<keyword evidence="2" id="KW-1185">Reference proteome</keyword>
<sequence>MSKDNKFPGGKIFAELINFTSYVEKKRLMRVKSKRRTSKSKVKMTKKLECYVKLTENTKHRRAESRKLDDKFLRFRLCFKALEPCEGLKKAFGIIFHNFVLEENPQLYQSADAILNISLLSSLLRHCYTFILKTHIRTN</sequence>
<dbReference type="Proteomes" id="UP000183832">
    <property type="component" value="Unassembled WGS sequence"/>
</dbReference>
<reference evidence="1 2" key="1">
    <citation type="submission" date="2015-04" db="EMBL/GenBank/DDBJ databases">
        <authorList>
            <person name="Syromyatnikov M.Y."/>
            <person name="Popov V.N."/>
        </authorList>
    </citation>
    <scope>NUCLEOTIDE SEQUENCE [LARGE SCALE GENOMIC DNA]</scope>
</reference>
<dbReference type="AlphaFoldDB" id="A0A1J1I8Z8"/>
<accession>A0A1J1I8Z8</accession>
<evidence type="ECO:0000313" key="1">
    <source>
        <dbReference type="EMBL" id="CRK95438.1"/>
    </source>
</evidence>
<dbReference type="EMBL" id="CVRI01000041">
    <property type="protein sequence ID" value="CRK95438.1"/>
    <property type="molecule type" value="Genomic_DNA"/>
</dbReference>
<evidence type="ECO:0000313" key="2">
    <source>
        <dbReference type="Proteomes" id="UP000183832"/>
    </source>
</evidence>